<proteinExistence type="predicted"/>
<reference evidence="2" key="1">
    <citation type="submission" date="2018-11" db="EMBL/GenBank/DDBJ databases">
        <authorList>
            <consortium name="Genoscope - CEA"/>
            <person name="William W."/>
        </authorList>
    </citation>
    <scope>NUCLEOTIDE SEQUENCE</scope>
</reference>
<evidence type="ECO:0000313" key="2">
    <source>
        <dbReference type="EMBL" id="VDC99465.1"/>
    </source>
</evidence>
<evidence type="ECO:0008006" key="3">
    <source>
        <dbReference type="Google" id="ProtNLM"/>
    </source>
</evidence>
<dbReference type="PANTHER" id="PTHR33928">
    <property type="entry name" value="POLYGALACTURONASE QRT3"/>
    <property type="match status" value="1"/>
</dbReference>
<dbReference type="GO" id="GO:0004650">
    <property type="term" value="F:polygalacturonase activity"/>
    <property type="evidence" value="ECO:0007669"/>
    <property type="project" value="InterPro"/>
</dbReference>
<dbReference type="EMBL" id="LR031872">
    <property type="protein sequence ID" value="VDC99465.1"/>
    <property type="molecule type" value="Genomic_DNA"/>
</dbReference>
<accession>A0A3P6BAW4</accession>
<dbReference type="AlphaFoldDB" id="A0A3P6BAW4"/>
<feature type="chain" id="PRO_5018232281" description="Pectate lyase superfamily protein domain-containing protein" evidence="1">
    <location>
        <begin position="26"/>
        <end position="136"/>
    </location>
</feature>
<sequence length="136" mass="15021">MRLNFFVCLLLFLITVSMNFKETLSFRRRDMTKLSEYQDKIQERLAITPTLPRLSSSSHFPKIVGKVIYPIGYGADPTGRQDSSDAILEALTDAFKLQTGLHMMPHVADLGGVVVDLPAITRTGNLSGSLPPAVEI</sequence>
<organism evidence="2">
    <name type="scientific">Brassica oleracea</name>
    <name type="common">Wild cabbage</name>
    <dbReference type="NCBI Taxonomy" id="3712"/>
    <lineage>
        <taxon>Eukaryota</taxon>
        <taxon>Viridiplantae</taxon>
        <taxon>Streptophyta</taxon>
        <taxon>Embryophyta</taxon>
        <taxon>Tracheophyta</taxon>
        <taxon>Spermatophyta</taxon>
        <taxon>Magnoliopsida</taxon>
        <taxon>eudicotyledons</taxon>
        <taxon>Gunneridae</taxon>
        <taxon>Pentapetalae</taxon>
        <taxon>rosids</taxon>
        <taxon>malvids</taxon>
        <taxon>Brassicales</taxon>
        <taxon>Brassicaceae</taxon>
        <taxon>Brassiceae</taxon>
        <taxon>Brassica</taxon>
    </lineage>
</organism>
<dbReference type="PANTHER" id="PTHR33928:SF2">
    <property type="entry name" value="PECTATE LYASE SUPERFAMILY PROTEIN DOMAIN-CONTAINING PROTEIN-RELATED"/>
    <property type="match status" value="1"/>
</dbReference>
<name>A0A3P6BAW4_BRAOL</name>
<dbReference type="InterPro" id="IPR039279">
    <property type="entry name" value="QRT3-like"/>
</dbReference>
<gene>
    <name evidence="2" type="ORF">BOLC3T20553H</name>
</gene>
<protein>
    <recommendedName>
        <fullName evidence="3">Pectate lyase superfamily protein domain-containing protein</fullName>
    </recommendedName>
</protein>
<evidence type="ECO:0000256" key="1">
    <source>
        <dbReference type="SAM" id="SignalP"/>
    </source>
</evidence>
<feature type="signal peptide" evidence="1">
    <location>
        <begin position="1"/>
        <end position="25"/>
    </location>
</feature>
<keyword evidence="1" id="KW-0732">Signal</keyword>